<evidence type="ECO:0000313" key="7">
    <source>
        <dbReference type="EMBL" id="SDM74277.1"/>
    </source>
</evidence>
<dbReference type="InterPro" id="IPR043781">
    <property type="entry name" value="DUF5723"/>
</dbReference>
<keyword evidence="3" id="KW-0998">Cell outer membrane</keyword>
<evidence type="ECO:0000313" key="8">
    <source>
        <dbReference type="Proteomes" id="UP000199440"/>
    </source>
</evidence>
<dbReference type="Pfam" id="PF18990">
    <property type="entry name" value="DUF5723"/>
    <property type="match status" value="1"/>
</dbReference>
<evidence type="ECO:0000256" key="5">
    <source>
        <dbReference type="SAM" id="SignalP"/>
    </source>
</evidence>
<organism evidence="7 8">
    <name type="scientific">Kriegella aquimaris</name>
    <dbReference type="NCBI Taxonomy" id="192904"/>
    <lineage>
        <taxon>Bacteria</taxon>
        <taxon>Pseudomonadati</taxon>
        <taxon>Bacteroidota</taxon>
        <taxon>Flavobacteriia</taxon>
        <taxon>Flavobacteriales</taxon>
        <taxon>Flavobacteriaceae</taxon>
        <taxon>Kriegella</taxon>
    </lineage>
</organism>
<evidence type="ECO:0000259" key="6">
    <source>
        <dbReference type="PROSITE" id="PS51123"/>
    </source>
</evidence>
<dbReference type="Proteomes" id="UP000199440">
    <property type="component" value="Unassembled WGS sequence"/>
</dbReference>
<keyword evidence="8" id="KW-1185">Reference proteome</keyword>
<evidence type="ECO:0000256" key="4">
    <source>
        <dbReference type="PROSITE-ProRule" id="PRU00473"/>
    </source>
</evidence>
<dbReference type="RefSeq" id="WP_089893878.1">
    <property type="nucleotide sequence ID" value="NZ_FNGV01000014.1"/>
</dbReference>
<gene>
    <name evidence="7" type="ORF">SAMN04488514_1149</name>
</gene>
<feature type="signal peptide" evidence="5">
    <location>
        <begin position="1"/>
        <end position="19"/>
    </location>
</feature>
<evidence type="ECO:0000256" key="2">
    <source>
        <dbReference type="ARBA" id="ARBA00023136"/>
    </source>
</evidence>
<dbReference type="GO" id="GO:0005509">
    <property type="term" value="F:calcium ion binding"/>
    <property type="evidence" value="ECO:0007669"/>
    <property type="project" value="InterPro"/>
</dbReference>
<dbReference type="InterPro" id="IPR050330">
    <property type="entry name" value="Bact_OuterMem_StrucFunc"/>
</dbReference>
<dbReference type="InterPro" id="IPR028974">
    <property type="entry name" value="TSP_type-3_rpt"/>
</dbReference>
<dbReference type="SUPFAM" id="SSF103647">
    <property type="entry name" value="TSP type-3 repeat"/>
    <property type="match status" value="1"/>
</dbReference>
<dbReference type="CDD" id="cd07185">
    <property type="entry name" value="OmpA_C-like"/>
    <property type="match status" value="1"/>
</dbReference>
<evidence type="ECO:0000256" key="3">
    <source>
        <dbReference type="ARBA" id="ARBA00023237"/>
    </source>
</evidence>
<proteinExistence type="predicted"/>
<protein>
    <submittedName>
        <fullName evidence="7">OmpA family protein</fullName>
    </submittedName>
</protein>
<keyword evidence="5" id="KW-0732">Signal</keyword>
<reference evidence="7 8" key="1">
    <citation type="submission" date="2016-10" db="EMBL/GenBank/DDBJ databases">
        <authorList>
            <person name="de Groot N.N."/>
        </authorList>
    </citation>
    <scope>NUCLEOTIDE SEQUENCE [LARGE SCALE GENOMIC DNA]</scope>
    <source>
        <strain evidence="7 8">DSM 19886</strain>
    </source>
</reference>
<dbReference type="OrthoDB" id="9805336at2"/>
<comment type="subcellular location">
    <subcellularLocation>
        <location evidence="1">Cell outer membrane</location>
    </subcellularLocation>
</comment>
<dbReference type="Gene3D" id="3.30.1330.60">
    <property type="entry name" value="OmpA-like domain"/>
    <property type="match status" value="1"/>
</dbReference>
<accession>A0A1G9VQA3</accession>
<dbReference type="PROSITE" id="PS51123">
    <property type="entry name" value="OMPA_2"/>
    <property type="match status" value="1"/>
</dbReference>
<dbReference type="InterPro" id="IPR006665">
    <property type="entry name" value="OmpA-like"/>
</dbReference>
<dbReference type="Pfam" id="PF00691">
    <property type="entry name" value="OmpA"/>
    <property type="match status" value="1"/>
</dbReference>
<keyword evidence="2 4" id="KW-0472">Membrane</keyword>
<dbReference type="InterPro" id="IPR006664">
    <property type="entry name" value="OMP_bac"/>
</dbReference>
<dbReference type="PANTHER" id="PTHR30329:SF21">
    <property type="entry name" value="LIPOPROTEIN YIAD-RELATED"/>
    <property type="match status" value="1"/>
</dbReference>
<dbReference type="PANTHER" id="PTHR30329">
    <property type="entry name" value="STATOR ELEMENT OF FLAGELLAR MOTOR COMPLEX"/>
    <property type="match status" value="1"/>
</dbReference>
<evidence type="ECO:0000256" key="1">
    <source>
        <dbReference type="ARBA" id="ARBA00004442"/>
    </source>
</evidence>
<feature type="chain" id="PRO_5011753299" evidence="5">
    <location>
        <begin position="20"/>
        <end position="702"/>
    </location>
</feature>
<dbReference type="PRINTS" id="PR01021">
    <property type="entry name" value="OMPADOMAIN"/>
</dbReference>
<dbReference type="STRING" id="192904.SAMN04488514_1149"/>
<dbReference type="InterPro" id="IPR036737">
    <property type="entry name" value="OmpA-like_sf"/>
</dbReference>
<sequence>MKKTILTSLLVLGGLSVKAQSYIGYLSDNYSGVHGLIANPANIVDSRFKTDVNLVGVSTFFSNDYYGLKLGDVVTSDFDFDTDGKKYPKENNNFFGNADVMGPSFMFNINRTSSLAVFTRGRVSYNVNKINGTTFENISNEFDENEDFIVDEDDLYLTANAWAEVGITYAKVFMNKEQHFLKAGVSLKYLQGMGNAYANGENVNINYDADGTDLGGGETTGSITSQGTVNYGHSDNINDDFDDFEFEIVDGATGFGADLGVVYEWRPNYASYTSKDSEGNPYAPKYLNKYKLKLGLSLTDLGSIQYKNGTENAYDITGTVTEDDFDNQDGIEDILSTLYSQTGTGKAAKSALPTALHLNVDYNLHKKFYLNLNTDFSLSSNSKANANRVPTVASITPRFESKWFSFYMPVSLIQGSGAQWGAGFRAGPLYLGSGSVLSLLMSDNSKAADVYAGLKIPVYQGKPKDKDDDGVLDKMDDCPQESGPIENNGCPWPDTDGDQVWDKDDNCPQEVGEIENNGCPWIDTDGDSILDKDDKCPEEAGDAANNGCPWPDTDGDGILDKDDNCIDKNGTVANNGCPEIVQVTAEVQKKLNDYAKTILFNSGTASIKAESTSALVDIINILKEYPDAKFSVEGHTDSIGSKATNQQLSEARALSVKDFLVKNGVDAFRLSAVGYGEDKPIATNMYKDGRAKNRRVEINLVK</sequence>
<name>A0A1G9VQA3_9FLAO</name>
<dbReference type="GO" id="GO:0009279">
    <property type="term" value="C:cell outer membrane"/>
    <property type="evidence" value="ECO:0007669"/>
    <property type="project" value="UniProtKB-SubCell"/>
</dbReference>
<dbReference type="Gene3D" id="4.10.1080.10">
    <property type="entry name" value="TSP type-3 repeat"/>
    <property type="match status" value="1"/>
</dbReference>
<dbReference type="AlphaFoldDB" id="A0A1G9VQA3"/>
<dbReference type="SUPFAM" id="SSF103088">
    <property type="entry name" value="OmpA-like"/>
    <property type="match status" value="1"/>
</dbReference>
<feature type="domain" description="OmpA-like" evidence="6">
    <location>
        <begin position="587"/>
        <end position="702"/>
    </location>
</feature>
<dbReference type="EMBL" id="FNGV01000014">
    <property type="protein sequence ID" value="SDM74277.1"/>
    <property type="molecule type" value="Genomic_DNA"/>
</dbReference>